<evidence type="ECO:0000313" key="1">
    <source>
        <dbReference type="EMBL" id="EMS11901.1"/>
    </source>
</evidence>
<proteinExistence type="predicted"/>
<feature type="non-terminal residue" evidence="1">
    <location>
        <position position="1"/>
    </location>
</feature>
<evidence type="ECO:0000313" key="3">
    <source>
        <dbReference type="Proteomes" id="UP000030780"/>
    </source>
</evidence>
<gene>
    <name evidence="2" type="ORF">KM1_290500</name>
    <name evidence="1" type="ORF">KM1_296560</name>
</gene>
<dbReference type="EMBL" id="KB638613">
    <property type="protein sequence ID" value="EMS11901.1"/>
    <property type="molecule type" value="Genomic_DNA"/>
</dbReference>
<dbReference type="EMBL" id="KB637839">
    <property type="protein sequence ID" value="EMS14895.1"/>
    <property type="molecule type" value="Genomic_DNA"/>
</dbReference>
<dbReference type="AlphaFoldDB" id="M7W1P5"/>
<dbReference type="Gene3D" id="6.10.250.3260">
    <property type="match status" value="1"/>
</dbReference>
<dbReference type="VEuPathDB" id="AmoebaDB:KM1_296560"/>
<name>M7W1P5_ENTHI</name>
<protein>
    <submittedName>
        <fullName evidence="1">Uncharacterized protein</fullName>
    </submittedName>
</protein>
<accession>M7W1P5</accession>
<sequence length="43" mass="4843">KEGKPLLPLPAKRLPKQPRPAELIKGADIKFTTVAPLKFEELY</sequence>
<dbReference type="VEuPathDB" id="AmoebaDB:KM1_290500"/>
<organism evidence="1 3">
    <name type="scientific">Entamoeba histolytica HM-3:IMSS</name>
    <dbReference type="NCBI Taxonomy" id="885315"/>
    <lineage>
        <taxon>Eukaryota</taxon>
        <taxon>Amoebozoa</taxon>
        <taxon>Evosea</taxon>
        <taxon>Archamoebae</taxon>
        <taxon>Mastigamoebida</taxon>
        <taxon>Entamoebidae</taxon>
        <taxon>Entamoeba</taxon>
    </lineage>
</organism>
<reference evidence="1 3" key="1">
    <citation type="submission" date="2013-01" db="EMBL/GenBank/DDBJ databases">
        <authorList>
            <person name="Inman J."/>
            <person name="Zafar N."/>
            <person name="Lorenzi H."/>
            <person name="Caler E."/>
        </authorList>
    </citation>
    <scope>NUCLEOTIDE SEQUENCE [LARGE SCALE GENOMIC DNA]</scope>
    <source>
        <strain evidence="1 3">HM-3:IMSS</strain>
    </source>
</reference>
<dbReference type="Proteomes" id="UP000030780">
    <property type="component" value="Unassembled WGS sequence"/>
</dbReference>
<evidence type="ECO:0000313" key="2">
    <source>
        <dbReference type="EMBL" id="EMS14895.1"/>
    </source>
</evidence>